<feature type="compositionally biased region" description="Pro residues" evidence="5">
    <location>
        <begin position="181"/>
        <end position="191"/>
    </location>
</feature>
<dbReference type="Pfam" id="PF00583">
    <property type="entry name" value="Acetyltransf_1"/>
    <property type="match status" value="1"/>
</dbReference>
<dbReference type="PANTHER" id="PTHR43420:SF44">
    <property type="entry name" value="ACETYLTRANSFERASE YPEA"/>
    <property type="match status" value="1"/>
</dbReference>
<dbReference type="InterPro" id="IPR050680">
    <property type="entry name" value="YpeA/RimI_acetyltransf"/>
</dbReference>
<reference evidence="7 8" key="1">
    <citation type="submission" date="2016-10" db="EMBL/GenBank/DDBJ databases">
        <authorList>
            <person name="de Groot N.N."/>
        </authorList>
    </citation>
    <scope>NUCLEOTIDE SEQUENCE [LARGE SCALE GENOMIC DNA]</scope>
    <source>
        <strain evidence="7 8">CGMCC 4.5739</strain>
    </source>
</reference>
<dbReference type="NCBIfam" id="TIGR01575">
    <property type="entry name" value="rimI"/>
    <property type="match status" value="1"/>
</dbReference>
<dbReference type="GO" id="GO:0008080">
    <property type="term" value="F:N-acetyltransferase activity"/>
    <property type="evidence" value="ECO:0007669"/>
    <property type="project" value="InterPro"/>
</dbReference>
<proteinExistence type="inferred from homology"/>
<protein>
    <submittedName>
        <fullName evidence="7">Ribosomal-protein-alanine N-acetyltransferase</fullName>
    </submittedName>
</protein>
<evidence type="ECO:0000256" key="5">
    <source>
        <dbReference type="SAM" id="MobiDB-lite"/>
    </source>
</evidence>
<dbReference type="OrthoDB" id="529907at2"/>
<accession>A0A1I1E933</accession>
<evidence type="ECO:0000256" key="1">
    <source>
        <dbReference type="ARBA" id="ARBA00005395"/>
    </source>
</evidence>
<evidence type="ECO:0000256" key="3">
    <source>
        <dbReference type="ARBA" id="ARBA00022679"/>
    </source>
</evidence>
<dbReference type="STRING" id="910347.SAMN05421773_101196"/>
<comment type="similarity">
    <text evidence="1">Belongs to the acetyltransferase family. RimI subfamily.</text>
</comment>
<name>A0A1I1E933_9ACTN</name>
<sequence length="201" mass="21703">MTAGRPAPGAAGPREIREIREMRWWDLPAVVRLEKLLFPEDAWSEAMFWSELAHARGPGRSRHYVVAVVADVADVAGTGPGGALAGYAGLAVVPGDSADVQTIAVAPEHQGAGLGARLLTELLTAATAFTCTQVFLEVRTDNDPAQRLYRRFGFEPLGIRRGYYQPGNHDALVMRRDHTAPGPPPPLPPPVTESEKRLNHG</sequence>
<evidence type="ECO:0000256" key="2">
    <source>
        <dbReference type="ARBA" id="ARBA00022490"/>
    </source>
</evidence>
<organism evidence="7 8">
    <name type="scientific">Streptomyces aidingensis</name>
    <dbReference type="NCBI Taxonomy" id="910347"/>
    <lineage>
        <taxon>Bacteria</taxon>
        <taxon>Bacillati</taxon>
        <taxon>Actinomycetota</taxon>
        <taxon>Actinomycetes</taxon>
        <taxon>Kitasatosporales</taxon>
        <taxon>Streptomycetaceae</taxon>
        <taxon>Streptomyces</taxon>
    </lineage>
</organism>
<dbReference type="EMBL" id="FOLM01000001">
    <property type="protein sequence ID" value="SFB83611.1"/>
    <property type="molecule type" value="Genomic_DNA"/>
</dbReference>
<dbReference type="AlphaFoldDB" id="A0A1I1E933"/>
<dbReference type="CDD" id="cd04301">
    <property type="entry name" value="NAT_SF"/>
    <property type="match status" value="1"/>
</dbReference>
<dbReference type="Gene3D" id="3.40.630.30">
    <property type="match status" value="1"/>
</dbReference>
<feature type="domain" description="N-acetyltransferase" evidence="6">
    <location>
        <begin position="17"/>
        <end position="179"/>
    </location>
</feature>
<keyword evidence="2" id="KW-0963">Cytoplasm</keyword>
<evidence type="ECO:0000313" key="8">
    <source>
        <dbReference type="Proteomes" id="UP000199207"/>
    </source>
</evidence>
<dbReference type="Proteomes" id="UP000199207">
    <property type="component" value="Unassembled WGS sequence"/>
</dbReference>
<dbReference type="PANTHER" id="PTHR43420">
    <property type="entry name" value="ACETYLTRANSFERASE"/>
    <property type="match status" value="1"/>
</dbReference>
<feature type="region of interest" description="Disordered" evidence="5">
    <location>
        <begin position="174"/>
        <end position="201"/>
    </location>
</feature>
<dbReference type="SUPFAM" id="SSF55729">
    <property type="entry name" value="Acyl-CoA N-acyltransferases (Nat)"/>
    <property type="match status" value="1"/>
</dbReference>
<dbReference type="PROSITE" id="PS51186">
    <property type="entry name" value="GNAT"/>
    <property type="match status" value="1"/>
</dbReference>
<dbReference type="InterPro" id="IPR006464">
    <property type="entry name" value="AcTrfase_RimI/Ard1"/>
</dbReference>
<evidence type="ECO:0000313" key="7">
    <source>
        <dbReference type="EMBL" id="SFB83611.1"/>
    </source>
</evidence>
<keyword evidence="3 7" id="KW-0808">Transferase</keyword>
<keyword evidence="4" id="KW-0012">Acyltransferase</keyword>
<gene>
    <name evidence="7" type="ORF">SAMN05421773_101196</name>
</gene>
<dbReference type="RefSeq" id="WP_093836657.1">
    <property type="nucleotide sequence ID" value="NZ_FOLM01000001.1"/>
</dbReference>
<evidence type="ECO:0000259" key="6">
    <source>
        <dbReference type="PROSITE" id="PS51186"/>
    </source>
</evidence>
<dbReference type="InterPro" id="IPR000182">
    <property type="entry name" value="GNAT_dom"/>
</dbReference>
<keyword evidence="8" id="KW-1185">Reference proteome</keyword>
<evidence type="ECO:0000256" key="4">
    <source>
        <dbReference type="ARBA" id="ARBA00023315"/>
    </source>
</evidence>
<dbReference type="InterPro" id="IPR016181">
    <property type="entry name" value="Acyl_CoA_acyltransferase"/>
</dbReference>